<dbReference type="InterPro" id="IPR036249">
    <property type="entry name" value="Thioredoxin-like_sf"/>
</dbReference>
<gene>
    <name evidence="1" type="ORF">WP3W19E03_19600</name>
</gene>
<name>A0A6S5YWY6_AERVE</name>
<dbReference type="EMBL" id="AP022038">
    <property type="protein sequence ID" value="BBR39435.1"/>
    <property type="molecule type" value="Genomic_DNA"/>
</dbReference>
<organism evidence="1 2">
    <name type="scientific">Aeromonas veronii</name>
    <dbReference type="NCBI Taxonomy" id="654"/>
    <lineage>
        <taxon>Bacteria</taxon>
        <taxon>Pseudomonadati</taxon>
        <taxon>Pseudomonadota</taxon>
        <taxon>Gammaproteobacteria</taxon>
        <taxon>Aeromonadales</taxon>
        <taxon>Aeromonadaceae</taxon>
        <taxon>Aeromonas</taxon>
    </lineage>
</organism>
<evidence type="ECO:0000313" key="1">
    <source>
        <dbReference type="EMBL" id="BBR39435.1"/>
    </source>
</evidence>
<dbReference type="Pfam" id="PF13192">
    <property type="entry name" value="Thioredoxin_3"/>
    <property type="match status" value="1"/>
</dbReference>
<accession>A0A6S5YWY6</accession>
<dbReference type="Proteomes" id="UP000515442">
    <property type="component" value="Chromosome"/>
</dbReference>
<dbReference type="PANTHER" id="PTHR36450:SF1">
    <property type="entry name" value="THIOREDOXIN"/>
    <property type="match status" value="1"/>
</dbReference>
<dbReference type="AlphaFoldDB" id="A0A6S5YWY6"/>
<protein>
    <submittedName>
        <fullName evidence="1">Glutaredoxin</fullName>
    </submittedName>
</protein>
<sequence length="76" mass="8345">MKQVKVLGMGCANCKNTVQLIQQVVDELGVEIQLEKVESLSEIMKYKVMSTPAVVIDDKVVHAGGIPARDAVQSWF</sequence>
<dbReference type="NCBIfam" id="TIGR00412">
    <property type="entry name" value="redox_disulf_2"/>
    <property type="match status" value="1"/>
</dbReference>
<dbReference type="Gene3D" id="3.40.30.10">
    <property type="entry name" value="Glutaredoxin"/>
    <property type="match status" value="1"/>
</dbReference>
<dbReference type="SUPFAM" id="SSF52833">
    <property type="entry name" value="Thioredoxin-like"/>
    <property type="match status" value="1"/>
</dbReference>
<dbReference type="InterPro" id="IPR005243">
    <property type="entry name" value="THIRX-like_proc"/>
</dbReference>
<reference evidence="1 2" key="1">
    <citation type="submission" date="2019-12" db="EMBL/GenBank/DDBJ databases">
        <title>complete genome sequences of Aeromonas veronii str. WP3-W19-ESBL-03 isolated from wastewater treatment plant effluent.</title>
        <authorList>
            <person name="Sekizuka T."/>
            <person name="Itokawa K."/>
            <person name="Yatsu K."/>
            <person name="Inamine Y."/>
            <person name="Kuroda M."/>
        </authorList>
    </citation>
    <scope>NUCLEOTIDE SEQUENCE [LARGE SCALE GENOMIC DNA]</scope>
    <source>
        <strain evidence="1 2">WP3-W19-ESBL-03</strain>
    </source>
</reference>
<dbReference type="PIRSF" id="PIRSF037031">
    <property type="entry name" value="Redox_disulphide_2"/>
    <property type="match status" value="1"/>
</dbReference>
<dbReference type="PANTHER" id="PTHR36450">
    <property type="entry name" value="THIOREDOXIN"/>
    <property type="match status" value="1"/>
</dbReference>
<dbReference type="RefSeq" id="WP_182939564.1">
    <property type="nucleotide sequence ID" value="NZ_AP022038.1"/>
</dbReference>
<proteinExistence type="predicted"/>
<dbReference type="InterPro" id="IPR012336">
    <property type="entry name" value="Thioredoxin-like_fold"/>
</dbReference>
<evidence type="ECO:0000313" key="2">
    <source>
        <dbReference type="Proteomes" id="UP000515442"/>
    </source>
</evidence>